<dbReference type="PANTHER" id="PTHR30595">
    <property type="entry name" value="GLPR-RELATED TRANSCRIPTIONAL REPRESSOR"/>
    <property type="match status" value="1"/>
</dbReference>
<dbReference type="Gene3D" id="3.30.950.30">
    <property type="entry name" value="Schlafen, AAA domain"/>
    <property type="match status" value="1"/>
</dbReference>
<feature type="transmembrane region" description="Helical" evidence="1">
    <location>
        <begin position="55"/>
        <end position="77"/>
    </location>
</feature>
<feature type="domain" description="Schlafen AlbA-2" evidence="2">
    <location>
        <begin position="91"/>
        <end position="226"/>
    </location>
</feature>
<evidence type="ECO:0000259" key="2">
    <source>
        <dbReference type="Pfam" id="PF04326"/>
    </source>
</evidence>
<dbReference type="InterPro" id="IPR038461">
    <property type="entry name" value="Schlafen_AlbA_2_dom_sf"/>
</dbReference>
<keyword evidence="1" id="KW-0812">Transmembrane</keyword>
<evidence type="ECO:0000256" key="1">
    <source>
        <dbReference type="SAM" id="Phobius"/>
    </source>
</evidence>
<dbReference type="AlphaFoldDB" id="A0A1F8GDC8"/>
<name>A0A1F8GDC8_9BACT</name>
<feature type="transmembrane region" description="Helical" evidence="1">
    <location>
        <begin position="12"/>
        <end position="35"/>
    </location>
</feature>
<dbReference type="InterPro" id="IPR007421">
    <property type="entry name" value="Schlafen_AlbA_2_dom"/>
</dbReference>
<keyword evidence="1" id="KW-1133">Transmembrane helix</keyword>
<dbReference type="PANTHER" id="PTHR30595:SF6">
    <property type="entry name" value="SCHLAFEN ALBA-2 DOMAIN-CONTAINING PROTEIN"/>
    <property type="match status" value="1"/>
</dbReference>
<proteinExistence type="predicted"/>
<dbReference type="Proteomes" id="UP000178911">
    <property type="component" value="Unassembled WGS sequence"/>
</dbReference>
<dbReference type="STRING" id="1802695.A3A13_04625"/>
<dbReference type="EMBL" id="MGKJ01000020">
    <property type="protein sequence ID" value="OGN23372.1"/>
    <property type="molecule type" value="Genomic_DNA"/>
</dbReference>
<evidence type="ECO:0000313" key="3">
    <source>
        <dbReference type="EMBL" id="OGN23372.1"/>
    </source>
</evidence>
<sequence length="241" mass="27263">MRAKEFKKGEIFVVLRNLLIIEALAYLIFMGLALSADWGEIYKGSVLARYIRFEIVEFSLLGLAQLGLIVLVFARLLSREKDIGEFIKSGEHEKLEFKTSFRWDTKRNQTNKELEKTVMKTVAAFLNSDGGSLLIGVDDEGNPVGLEDDFASLAKPDIDGFENHFNNIFSTMVGPEFRRLVKLTFNNIDDKTVCVVDVKPSRKPAYLKTGNGEDFYIRTGNVSTPLKMSEVATYISSWRLK</sequence>
<gene>
    <name evidence="3" type="ORF">A3A13_04625</name>
</gene>
<comment type="caution">
    <text evidence="3">The sequence shown here is derived from an EMBL/GenBank/DDBJ whole genome shotgun (WGS) entry which is preliminary data.</text>
</comment>
<accession>A0A1F8GDC8</accession>
<dbReference type="Pfam" id="PF04326">
    <property type="entry name" value="SLFN_AlbA_2"/>
    <property type="match status" value="1"/>
</dbReference>
<evidence type="ECO:0000313" key="4">
    <source>
        <dbReference type="Proteomes" id="UP000178911"/>
    </source>
</evidence>
<organism evidence="3 4">
    <name type="scientific">Candidatus Yanofskybacteria bacterium RIFCSPLOWO2_01_FULL_43_22</name>
    <dbReference type="NCBI Taxonomy" id="1802695"/>
    <lineage>
        <taxon>Bacteria</taxon>
        <taxon>Candidatus Yanofskyibacteriota</taxon>
    </lineage>
</organism>
<protein>
    <recommendedName>
        <fullName evidence="2">Schlafen AlbA-2 domain-containing protein</fullName>
    </recommendedName>
</protein>
<keyword evidence="1" id="KW-0472">Membrane</keyword>
<reference evidence="3 4" key="1">
    <citation type="journal article" date="2016" name="Nat. Commun.">
        <title>Thousands of microbial genomes shed light on interconnected biogeochemical processes in an aquifer system.</title>
        <authorList>
            <person name="Anantharaman K."/>
            <person name="Brown C.T."/>
            <person name="Hug L.A."/>
            <person name="Sharon I."/>
            <person name="Castelle C.J."/>
            <person name="Probst A.J."/>
            <person name="Thomas B.C."/>
            <person name="Singh A."/>
            <person name="Wilkins M.J."/>
            <person name="Karaoz U."/>
            <person name="Brodie E.L."/>
            <person name="Williams K.H."/>
            <person name="Hubbard S.S."/>
            <person name="Banfield J.F."/>
        </authorList>
    </citation>
    <scope>NUCLEOTIDE SEQUENCE [LARGE SCALE GENOMIC DNA]</scope>
</reference>